<feature type="transmembrane region" description="Helical" evidence="6">
    <location>
        <begin position="209"/>
        <end position="230"/>
    </location>
</feature>
<organism evidence="8 9">
    <name type="scientific">Actinacidiphila acididurans</name>
    <dbReference type="NCBI Taxonomy" id="2784346"/>
    <lineage>
        <taxon>Bacteria</taxon>
        <taxon>Bacillati</taxon>
        <taxon>Actinomycetota</taxon>
        <taxon>Actinomycetes</taxon>
        <taxon>Kitasatosporales</taxon>
        <taxon>Streptomycetaceae</taxon>
        <taxon>Actinacidiphila</taxon>
    </lineage>
</organism>
<evidence type="ECO:0000259" key="7">
    <source>
        <dbReference type="Pfam" id="PF14378"/>
    </source>
</evidence>
<keyword evidence="3 6" id="KW-1133">Transmembrane helix</keyword>
<reference evidence="8 9" key="1">
    <citation type="submission" date="2021-01" db="EMBL/GenBank/DDBJ databases">
        <title>Streptomyces acididurans sp. nov., isolated from a peat swamp forest soil.</title>
        <authorList>
            <person name="Chantavorakit T."/>
            <person name="Duangmal K."/>
        </authorList>
    </citation>
    <scope>NUCLEOTIDE SEQUENCE [LARGE SCALE GENOMIC DNA]</scope>
    <source>
        <strain evidence="8 9">KK5PA1</strain>
    </source>
</reference>
<comment type="subcellular location">
    <subcellularLocation>
        <location evidence="1">Membrane</location>
        <topology evidence="1">Multi-pass membrane protein</topology>
    </subcellularLocation>
</comment>
<evidence type="ECO:0000256" key="1">
    <source>
        <dbReference type="ARBA" id="ARBA00004141"/>
    </source>
</evidence>
<feature type="transmembrane region" description="Helical" evidence="6">
    <location>
        <begin position="127"/>
        <end position="145"/>
    </location>
</feature>
<proteinExistence type="predicted"/>
<dbReference type="PANTHER" id="PTHR31310:SF7">
    <property type="entry name" value="PA-PHOSPHATASE RELATED-FAMILY PROTEIN DDB_G0268928"/>
    <property type="match status" value="1"/>
</dbReference>
<dbReference type="CDD" id="cd03386">
    <property type="entry name" value="PAP2_Aur1_like"/>
    <property type="match status" value="1"/>
</dbReference>
<accession>A0ABS2TIJ6</accession>
<keyword evidence="4 6" id="KW-0472">Membrane</keyword>
<feature type="transmembrane region" description="Helical" evidence="6">
    <location>
        <begin position="96"/>
        <end position="115"/>
    </location>
</feature>
<feature type="compositionally biased region" description="Basic and acidic residues" evidence="5">
    <location>
        <begin position="260"/>
        <end position="269"/>
    </location>
</feature>
<dbReference type="Pfam" id="PF14378">
    <property type="entry name" value="PAP2_3"/>
    <property type="match status" value="1"/>
</dbReference>
<name>A0ABS2TIJ6_9ACTN</name>
<feature type="compositionally biased region" description="Basic and acidic residues" evidence="5">
    <location>
        <begin position="297"/>
        <end position="311"/>
    </location>
</feature>
<keyword evidence="2 6" id="KW-0812">Transmembrane</keyword>
<evidence type="ECO:0000256" key="5">
    <source>
        <dbReference type="SAM" id="MobiDB-lite"/>
    </source>
</evidence>
<dbReference type="PANTHER" id="PTHR31310">
    <property type="match status" value="1"/>
</dbReference>
<comment type="caution">
    <text evidence="8">The sequence shown here is derived from an EMBL/GenBank/DDBJ whole genome shotgun (WGS) entry which is preliminary data.</text>
</comment>
<protein>
    <submittedName>
        <fullName evidence="8">Phosphatase PAP2 family protein</fullName>
    </submittedName>
</protein>
<dbReference type="Proteomes" id="UP000749040">
    <property type="component" value="Unassembled WGS sequence"/>
</dbReference>
<dbReference type="InterPro" id="IPR026841">
    <property type="entry name" value="Aur1/Ipt1"/>
</dbReference>
<evidence type="ECO:0000256" key="3">
    <source>
        <dbReference type="ARBA" id="ARBA00022989"/>
    </source>
</evidence>
<evidence type="ECO:0000313" key="8">
    <source>
        <dbReference type="EMBL" id="MBM9503162.1"/>
    </source>
</evidence>
<evidence type="ECO:0000313" key="9">
    <source>
        <dbReference type="Proteomes" id="UP000749040"/>
    </source>
</evidence>
<evidence type="ECO:0000256" key="6">
    <source>
        <dbReference type="SAM" id="Phobius"/>
    </source>
</evidence>
<dbReference type="InterPro" id="IPR052185">
    <property type="entry name" value="IPC_Synthase-Related"/>
</dbReference>
<feature type="domain" description="Inositolphosphotransferase Aur1/Ipt1" evidence="7">
    <location>
        <begin position="64"/>
        <end position="245"/>
    </location>
</feature>
<evidence type="ECO:0000256" key="2">
    <source>
        <dbReference type="ARBA" id="ARBA00022692"/>
    </source>
</evidence>
<evidence type="ECO:0000256" key="4">
    <source>
        <dbReference type="ARBA" id="ARBA00023136"/>
    </source>
</evidence>
<keyword evidence="9" id="KW-1185">Reference proteome</keyword>
<gene>
    <name evidence="8" type="ORF">ITX44_01190</name>
</gene>
<feature type="region of interest" description="Disordered" evidence="5">
    <location>
        <begin position="260"/>
        <end position="386"/>
    </location>
</feature>
<sequence>MTNDTSAASSGARRGGLLPARLRPLSRPRVWVELAFSAALYVAYDCTRSLVPDHRIAAMHRASWIWHAERVLHLDPELAVNHAVNHVRWLIVGMNYYYATLHFVVTLGVLVWLYARHAASYRSARTALYTATLLALIGFTFFALAPPRFLTGDGFVDTVVVHHTWGSWGSGHVSSVSNQYAAMPSVHIVWSTWSGLTLAALAHRTWVRVLGVCYPLATFTVILATANHFVADAVGGALTLAVGFLIQRLLTGRMAYQRVSGDRDRRHGVGEPPTGPDARPAPPADRPATPLTTAGPAERRPAPAITRRPDLQDPPGRRCPARWRGMGASEEQRAAPTRPRWGRQHPDPDGPPSPESRTRSPGPGDGPGDPPRRTSPADLVPGRRVRDRLRLALQMITAALTRK</sequence>
<feature type="compositionally biased region" description="Pro residues" evidence="5">
    <location>
        <begin position="273"/>
        <end position="285"/>
    </location>
</feature>
<dbReference type="EMBL" id="JADKYB010000001">
    <property type="protein sequence ID" value="MBM9503162.1"/>
    <property type="molecule type" value="Genomic_DNA"/>
</dbReference>
<feature type="transmembrane region" description="Helical" evidence="6">
    <location>
        <begin position="180"/>
        <end position="202"/>
    </location>
</feature>
<feature type="transmembrane region" description="Helical" evidence="6">
    <location>
        <begin position="236"/>
        <end position="256"/>
    </location>
</feature>